<dbReference type="Proteomes" id="UP000249829">
    <property type="component" value="Unassembled WGS sequence"/>
</dbReference>
<dbReference type="EMBL" id="KZ825153">
    <property type="protein sequence ID" value="PYI17700.1"/>
    <property type="molecule type" value="Genomic_DNA"/>
</dbReference>
<reference evidence="4 5" key="1">
    <citation type="submission" date="2018-02" db="EMBL/GenBank/DDBJ databases">
        <title>The genomes of Aspergillus section Nigri reveals drivers in fungal speciation.</title>
        <authorList>
            <consortium name="DOE Joint Genome Institute"/>
            <person name="Vesth T.C."/>
            <person name="Nybo J."/>
            <person name="Theobald S."/>
            <person name="Brandl J."/>
            <person name="Frisvad J.C."/>
            <person name="Nielsen K.F."/>
            <person name="Lyhne E.K."/>
            <person name="Kogle M.E."/>
            <person name="Kuo A."/>
            <person name="Riley R."/>
            <person name="Clum A."/>
            <person name="Nolan M."/>
            <person name="Lipzen A."/>
            <person name="Salamov A."/>
            <person name="Henrissat B."/>
            <person name="Wiebenga A."/>
            <person name="De vries R.P."/>
            <person name="Grigoriev I.V."/>
            <person name="Mortensen U.H."/>
            <person name="Andersen M.R."/>
            <person name="Baker S.E."/>
        </authorList>
    </citation>
    <scope>NUCLEOTIDE SEQUENCE [LARGE SCALE GENOMIC DNA]</scope>
    <source>
        <strain evidence="4 5">CBS 115571</strain>
    </source>
</reference>
<dbReference type="OMA" id="GDWMNTL"/>
<feature type="domain" description="Thioesterase" evidence="3">
    <location>
        <begin position="77"/>
        <end position="157"/>
    </location>
</feature>
<dbReference type="GO" id="GO:0047617">
    <property type="term" value="F:fatty acyl-CoA hydrolase activity"/>
    <property type="evidence" value="ECO:0007669"/>
    <property type="project" value="InterPro"/>
</dbReference>
<dbReference type="Gene3D" id="3.10.129.10">
    <property type="entry name" value="Hotdog Thioesterase"/>
    <property type="match status" value="1"/>
</dbReference>
<evidence type="ECO:0000256" key="1">
    <source>
        <dbReference type="ARBA" id="ARBA00008324"/>
    </source>
</evidence>
<dbReference type="AlphaFoldDB" id="A0A2V5HN77"/>
<name>A0A2V5HN77_ASPV1</name>
<comment type="similarity">
    <text evidence="1">Belongs to the thioesterase PaaI family.</text>
</comment>
<proteinExistence type="inferred from homology"/>
<dbReference type="InterPro" id="IPR039298">
    <property type="entry name" value="ACOT13"/>
</dbReference>
<sequence length="172" mass="18638">MPVPTTREYNELDEFERHVHSLTEGPPPSDPDNSQTWDYSPHACNLRFESATRGAGAAPARCAYLFTTVPALCNFAGNLHGGCAATMVDCLTSVLILALSSPGRFATAGTTRNLHLTYIRPVPVGTEMRIICEMVNMGQRMALVKAELCRVEDGKVCVVADHEKVNLDGASM</sequence>
<keyword evidence="2" id="KW-0378">Hydrolase</keyword>
<evidence type="ECO:0000313" key="5">
    <source>
        <dbReference type="Proteomes" id="UP000249829"/>
    </source>
</evidence>
<keyword evidence="5" id="KW-1185">Reference proteome</keyword>
<gene>
    <name evidence="4" type="ORF">BO99DRAFT_337071</name>
</gene>
<dbReference type="PANTHER" id="PTHR21660:SF1">
    <property type="entry name" value="ACYL-COENZYME A THIOESTERASE 13"/>
    <property type="match status" value="1"/>
</dbReference>
<evidence type="ECO:0000256" key="2">
    <source>
        <dbReference type="ARBA" id="ARBA00022801"/>
    </source>
</evidence>
<dbReference type="SUPFAM" id="SSF54637">
    <property type="entry name" value="Thioesterase/thiol ester dehydrase-isomerase"/>
    <property type="match status" value="1"/>
</dbReference>
<evidence type="ECO:0000259" key="3">
    <source>
        <dbReference type="Pfam" id="PF03061"/>
    </source>
</evidence>
<protein>
    <submittedName>
        <fullName evidence="4">Thioesterase family protein</fullName>
    </submittedName>
</protein>
<dbReference type="STRING" id="1450538.A0A2V5HN77"/>
<organism evidence="4 5">
    <name type="scientific">Aspergillus violaceofuscus (strain CBS 115571)</name>
    <dbReference type="NCBI Taxonomy" id="1450538"/>
    <lineage>
        <taxon>Eukaryota</taxon>
        <taxon>Fungi</taxon>
        <taxon>Dikarya</taxon>
        <taxon>Ascomycota</taxon>
        <taxon>Pezizomycotina</taxon>
        <taxon>Eurotiomycetes</taxon>
        <taxon>Eurotiomycetidae</taxon>
        <taxon>Eurotiales</taxon>
        <taxon>Aspergillaceae</taxon>
        <taxon>Aspergillus</taxon>
    </lineage>
</organism>
<dbReference type="Pfam" id="PF03061">
    <property type="entry name" value="4HBT"/>
    <property type="match status" value="1"/>
</dbReference>
<dbReference type="InterPro" id="IPR029069">
    <property type="entry name" value="HotDog_dom_sf"/>
</dbReference>
<dbReference type="CDD" id="cd03443">
    <property type="entry name" value="PaaI_thioesterase"/>
    <property type="match status" value="1"/>
</dbReference>
<evidence type="ECO:0000313" key="4">
    <source>
        <dbReference type="EMBL" id="PYI17700.1"/>
    </source>
</evidence>
<dbReference type="InterPro" id="IPR006683">
    <property type="entry name" value="Thioestr_dom"/>
</dbReference>
<dbReference type="PANTHER" id="PTHR21660">
    <property type="entry name" value="THIOESTERASE SUPERFAMILY MEMBER-RELATED"/>
    <property type="match status" value="1"/>
</dbReference>
<accession>A0A2V5HN77</accession>